<evidence type="ECO:0000256" key="2">
    <source>
        <dbReference type="ARBA" id="ARBA00011245"/>
    </source>
</evidence>
<feature type="non-terminal residue" evidence="5">
    <location>
        <position position="1"/>
    </location>
</feature>
<evidence type="ECO:0000259" key="4">
    <source>
        <dbReference type="Pfam" id="PF17678"/>
    </source>
</evidence>
<dbReference type="InterPro" id="IPR014718">
    <property type="entry name" value="GH-type_carb-bd"/>
</dbReference>
<evidence type="ECO:0000256" key="3">
    <source>
        <dbReference type="ARBA" id="ARBA00022837"/>
    </source>
</evidence>
<dbReference type="GO" id="GO:0030246">
    <property type="term" value="F:carbohydrate binding"/>
    <property type="evidence" value="ECO:0007669"/>
    <property type="project" value="InterPro"/>
</dbReference>
<dbReference type="GO" id="GO:0000224">
    <property type="term" value="F:peptide-N4-(N-acetyl-beta-glucosaminyl)asparagine amidase activity"/>
    <property type="evidence" value="ECO:0007669"/>
    <property type="project" value="TreeGrafter"/>
</dbReference>
<dbReference type="Pfam" id="PF17678">
    <property type="entry name" value="Glyco_hydro_92N"/>
    <property type="match status" value="1"/>
</dbReference>
<evidence type="ECO:0000313" key="6">
    <source>
        <dbReference type="Proteomes" id="UP000662373"/>
    </source>
</evidence>
<dbReference type="PANTHER" id="PTHR12143">
    <property type="entry name" value="PEPTIDE N-GLYCANASE PNGASE -RELATED"/>
    <property type="match status" value="1"/>
</dbReference>
<dbReference type="GO" id="GO:0006516">
    <property type="term" value="P:glycoprotein catabolic process"/>
    <property type="evidence" value="ECO:0007669"/>
    <property type="project" value="TreeGrafter"/>
</dbReference>
<dbReference type="AlphaFoldDB" id="A0A934KPJ9"/>
<evidence type="ECO:0000313" key="5">
    <source>
        <dbReference type="EMBL" id="MBJ7883132.1"/>
    </source>
</evidence>
<evidence type="ECO:0000256" key="1">
    <source>
        <dbReference type="ARBA" id="ARBA00001913"/>
    </source>
</evidence>
<protein>
    <submittedName>
        <fullName evidence="5">Glycoside hydrolase family 92 protein</fullName>
    </submittedName>
</protein>
<keyword evidence="6" id="KW-1185">Reference proteome</keyword>
<feature type="domain" description="Glycosyl hydrolase family 92 N-terminal" evidence="4">
    <location>
        <begin position="1"/>
        <end position="99"/>
    </location>
</feature>
<name>A0A934KPJ9_9FLAO</name>
<organism evidence="5 6">
    <name type="scientific">Gelidibacter salicanalis</name>
    <dbReference type="NCBI Taxonomy" id="291193"/>
    <lineage>
        <taxon>Bacteria</taxon>
        <taxon>Pseudomonadati</taxon>
        <taxon>Bacteroidota</taxon>
        <taxon>Flavobacteriia</taxon>
        <taxon>Flavobacteriales</taxon>
        <taxon>Flavobacteriaceae</taxon>
        <taxon>Gelidibacter</taxon>
    </lineage>
</organism>
<dbReference type="Proteomes" id="UP000662373">
    <property type="component" value="Unassembled WGS sequence"/>
</dbReference>
<sequence>VNPYVDSKNSRWFFFNTATRPFGMVNLSPDTDIGGAWGSGYRYESDSIKGLSHVHAWQLSALSVLPVSGIELETNTDFASPFSHDTEIVQPGYHKLILDR</sequence>
<reference evidence="5 6" key="1">
    <citation type="submission" date="2020-09" db="EMBL/GenBank/DDBJ databases">
        <title>Draft genome of Gelidibacter salicanalis PAMC21136.</title>
        <authorList>
            <person name="Park H."/>
        </authorList>
    </citation>
    <scope>NUCLEOTIDE SEQUENCE [LARGE SCALE GENOMIC DNA]</scope>
    <source>
        <strain evidence="5 6">PAMC21136</strain>
    </source>
</reference>
<comment type="cofactor">
    <cofactor evidence="1">
        <name>Ca(2+)</name>
        <dbReference type="ChEBI" id="CHEBI:29108"/>
    </cofactor>
</comment>
<dbReference type="EMBL" id="JAEHJZ010000129">
    <property type="protein sequence ID" value="MBJ7883132.1"/>
    <property type="molecule type" value="Genomic_DNA"/>
</dbReference>
<gene>
    <name evidence="5" type="ORF">JEM65_21145</name>
</gene>
<dbReference type="PANTHER" id="PTHR12143:SF43">
    <property type="entry name" value="PUTATIVE-RELATED"/>
    <property type="match status" value="1"/>
</dbReference>
<dbReference type="InterPro" id="IPR050883">
    <property type="entry name" value="PNGase"/>
</dbReference>
<comment type="subunit">
    <text evidence="2">Monomer.</text>
</comment>
<dbReference type="GO" id="GO:0005829">
    <property type="term" value="C:cytosol"/>
    <property type="evidence" value="ECO:0007669"/>
    <property type="project" value="TreeGrafter"/>
</dbReference>
<feature type="non-terminal residue" evidence="5">
    <location>
        <position position="100"/>
    </location>
</feature>
<proteinExistence type="predicted"/>
<keyword evidence="3" id="KW-0106">Calcium</keyword>
<accession>A0A934KPJ9</accession>
<keyword evidence="5" id="KW-0378">Hydrolase</keyword>
<dbReference type="Gene3D" id="2.70.98.10">
    <property type="match status" value="1"/>
</dbReference>
<dbReference type="InterPro" id="IPR041371">
    <property type="entry name" value="GH92_N"/>
</dbReference>
<comment type="caution">
    <text evidence="5">The sequence shown here is derived from an EMBL/GenBank/DDBJ whole genome shotgun (WGS) entry which is preliminary data.</text>
</comment>